<dbReference type="AlphaFoldDB" id="A0A0C5VEF6"/>
<accession>A0A0C5VEF6</accession>
<feature type="region of interest" description="Disordered" evidence="1">
    <location>
        <begin position="1"/>
        <end position="34"/>
    </location>
</feature>
<reference evidence="3 4" key="1">
    <citation type="submission" date="2014-01" db="EMBL/GenBank/DDBJ databases">
        <title>Full genme sequencing of cellulolytic bacterium Gynuella sunshinyii YC6258T gen. nov., sp. nov.</title>
        <authorList>
            <person name="Khan H."/>
            <person name="Chung E.J."/>
            <person name="Chung Y.R."/>
        </authorList>
    </citation>
    <scope>NUCLEOTIDE SEQUENCE [LARGE SCALE GENOMIC DNA]</scope>
    <source>
        <strain evidence="3 4">YC6258</strain>
    </source>
</reference>
<dbReference type="EMBL" id="CP007142">
    <property type="protein sequence ID" value="AJQ92937.1"/>
    <property type="molecule type" value="Genomic_DNA"/>
</dbReference>
<evidence type="ECO:0000313" key="3">
    <source>
        <dbReference type="EMBL" id="AJQ92937.1"/>
    </source>
</evidence>
<dbReference type="RefSeq" id="WP_044615878.1">
    <property type="nucleotide sequence ID" value="NZ_CP007142.1"/>
</dbReference>
<feature type="domain" description="Transcriptional regulator SutA RNAP-binding" evidence="2">
    <location>
        <begin position="29"/>
        <end position="63"/>
    </location>
</feature>
<evidence type="ECO:0000259" key="2">
    <source>
        <dbReference type="Pfam" id="PF20661"/>
    </source>
</evidence>
<dbReference type="KEGG" id="gsn:YC6258_00887"/>
<protein>
    <recommendedName>
        <fullName evidence="2">Transcriptional regulator SutA RNAP-binding domain-containing protein</fullName>
    </recommendedName>
</protein>
<gene>
    <name evidence="3" type="ORF">YC6258_00887</name>
</gene>
<dbReference type="Pfam" id="PF20661">
    <property type="entry name" value="SutA-RBD"/>
    <property type="match status" value="1"/>
</dbReference>
<dbReference type="Proteomes" id="UP000032266">
    <property type="component" value="Chromosome"/>
</dbReference>
<dbReference type="STRING" id="1445510.YC6258_00887"/>
<proteinExistence type="predicted"/>
<evidence type="ECO:0000256" key="1">
    <source>
        <dbReference type="SAM" id="MobiDB-lite"/>
    </source>
</evidence>
<dbReference type="InterPro" id="IPR049191">
    <property type="entry name" value="SutA_RBD"/>
</dbReference>
<organism evidence="3 4">
    <name type="scientific">Gynuella sunshinyii YC6258</name>
    <dbReference type="NCBI Taxonomy" id="1445510"/>
    <lineage>
        <taxon>Bacteria</taxon>
        <taxon>Pseudomonadati</taxon>
        <taxon>Pseudomonadota</taxon>
        <taxon>Gammaproteobacteria</taxon>
        <taxon>Oceanospirillales</taxon>
        <taxon>Saccharospirillaceae</taxon>
        <taxon>Gynuella</taxon>
    </lineage>
</organism>
<sequence length="76" mass="8230">MSNTSSSSLHQIDINQLQDEDYNQARSVTSRSRVRDAVAADVEAFLKNGGSVTEVPKGLRADPPKKPSNAYGSRPI</sequence>
<feature type="compositionally biased region" description="Polar residues" evidence="1">
    <location>
        <begin position="1"/>
        <end position="17"/>
    </location>
</feature>
<evidence type="ECO:0000313" key="4">
    <source>
        <dbReference type="Proteomes" id="UP000032266"/>
    </source>
</evidence>
<dbReference type="OrthoDB" id="5741083at2"/>
<keyword evidence="4" id="KW-1185">Reference proteome</keyword>
<dbReference type="HOGENOM" id="CLU_169698_1_0_6"/>
<feature type="region of interest" description="Disordered" evidence="1">
    <location>
        <begin position="52"/>
        <end position="76"/>
    </location>
</feature>
<name>A0A0C5VEF6_9GAMM</name>